<evidence type="ECO:0000256" key="1">
    <source>
        <dbReference type="ARBA" id="ARBA00004123"/>
    </source>
</evidence>
<sequence length="624" mass="67555">MSPSELQYHLSPDQQTLLVAALASNRLSSSNKASANDRTSKPSDKEKNDEHSAKQNGYQNNTNGHSNQSAQNTLTSGLYPEPDDCPFGFDLDVDVDDKFDFDSSGQFIDDFPGDVSQIDAGDLHEKRKSIGDKDDEEEGGGKRRESEGGPGKKPGRKPLTAEPTTKRKAQNRAAQRAFRERKERHLKDLETKVEDLEKASETTNNENGLLRAQVERLQVKLEEYRKRLSWIGSSGQGVSPSLGSGAPGAAARNSLNSNHNDFQFEFPRFGDPPTNNLPNKATSADKANNRSLQLATLPSEPSSFGVPGIVGRTSRTSLPSSSPQMPGPSHRSTGNSPTSASNLSPSVPNIQSYASASSLDSFSGLFSPSILEASRQASTGYFTQNNSNHSNQVSRNNSDQHISPVANVRQYSTSSLTNSNSPASSYESQQNGSSIGTSPEPSLSSPAQKMTDYGLNTINEENQPQIHFGGSFVTPNFDPNSFNWFAQQNGGGFDPVLFGDYREPQDAVASQDFGAFFNDAFPLPELGSPEHNFNEVGPSPAKPDLMAQVEAAQDGKEEHATSEDGSKMIGCNQVWDRLQSMEKFHNGEIDVESLCTDLRSKAHCSEGGAVVHQKDVDNILSSAR</sequence>
<feature type="region of interest" description="Disordered" evidence="5">
    <location>
        <begin position="411"/>
        <end position="450"/>
    </location>
</feature>
<dbReference type="eggNOG" id="ENOG502RPD7">
    <property type="taxonomic scope" value="Eukaryota"/>
</dbReference>
<feature type="region of interest" description="Disordered" evidence="5">
    <location>
        <begin position="26"/>
        <end position="207"/>
    </location>
</feature>
<dbReference type="GO" id="GO:0034599">
    <property type="term" value="P:cellular response to oxidative stress"/>
    <property type="evidence" value="ECO:0007669"/>
    <property type="project" value="UniProtKB-ARBA"/>
</dbReference>
<dbReference type="GO" id="GO:0005737">
    <property type="term" value="C:cytoplasm"/>
    <property type="evidence" value="ECO:0007669"/>
    <property type="project" value="UniProtKB-SubCell"/>
</dbReference>
<dbReference type="SMART" id="SM00338">
    <property type="entry name" value="BRLZ"/>
    <property type="match status" value="1"/>
</dbReference>
<dbReference type="FunFam" id="1.20.5.170:FF:000067">
    <property type="entry name" value="BZIP transcription factor"/>
    <property type="match status" value="1"/>
</dbReference>
<dbReference type="OMA" id="LNMACGN"/>
<evidence type="ECO:0000259" key="6">
    <source>
        <dbReference type="PROSITE" id="PS50217"/>
    </source>
</evidence>
<protein>
    <recommendedName>
        <fullName evidence="6">BZIP domain-containing protein</fullName>
    </recommendedName>
</protein>
<feature type="compositionally biased region" description="Basic and acidic residues" evidence="5">
    <location>
        <begin position="38"/>
        <end position="53"/>
    </location>
</feature>
<feature type="compositionally biased region" description="Polar residues" evidence="5">
    <location>
        <begin position="426"/>
        <end position="450"/>
    </location>
</feature>
<dbReference type="Gene3D" id="1.20.5.170">
    <property type="match status" value="1"/>
</dbReference>
<reference evidence="8" key="1">
    <citation type="journal article" date="2014" name="BMC Genomics">
        <title>Genome characteristics reveal the impact of lichenization on lichen-forming fungus Endocarpon pusillum Hedwig (Verrucariales, Ascomycota).</title>
        <authorList>
            <person name="Wang Y.-Y."/>
            <person name="Liu B."/>
            <person name="Zhang X.-Y."/>
            <person name="Zhou Q.-M."/>
            <person name="Zhang T."/>
            <person name="Li H."/>
            <person name="Yu Y.-F."/>
            <person name="Zhang X.-L."/>
            <person name="Hao X.-Y."/>
            <person name="Wang M."/>
            <person name="Wang L."/>
            <person name="Wei J.-C."/>
        </authorList>
    </citation>
    <scope>NUCLEOTIDE SEQUENCE [LARGE SCALE GENOMIC DNA]</scope>
    <source>
        <strain evidence="8">Z07020 / HMAS-L-300199</strain>
    </source>
</reference>
<dbReference type="HOGENOM" id="CLU_011807_0_0_1"/>
<feature type="compositionally biased region" description="Low complexity" evidence="5">
    <location>
        <begin position="312"/>
        <end position="323"/>
    </location>
</feature>
<dbReference type="EMBL" id="KE721034">
    <property type="protein sequence ID" value="ERF72800.1"/>
    <property type="molecule type" value="Genomic_DNA"/>
</dbReference>
<feature type="compositionally biased region" description="Polar residues" evidence="5">
    <location>
        <begin position="273"/>
        <end position="302"/>
    </location>
</feature>
<dbReference type="InterPro" id="IPR050936">
    <property type="entry name" value="AP-1-like"/>
</dbReference>
<dbReference type="PANTHER" id="PTHR40621:SF6">
    <property type="entry name" value="AP-1-LIKE TRANSCRIPTION FACTOR YAP1-RELATED"/>
    <property type="match status" value="1"/>
</dbReference>
<feature type="compositionally biased region" description="Low complexity" evidence="5">
    <location>
        <begin position="26"/>
        <end position="36"/>
    </location>
</feature>
<feature type="compositionally biased region" description="Basic and acidic residues" evidence="5">
    <location>
        <begin position="177"/>
        <end position="200"/>
    </location>
</feature>
<dbReference type="OrthoDB" id="5380163at2759"/>
<dbReference type="Gene3D" id="1.10.238.100">
    <property type="entry name" value="YAP1 redox domain. Chain B"/>
    <property type="match status" value="1"/>
</dbReference>
<dbReference type="Pfam" id="PF08601">
    <property type="entry name" value="PAP1"/>
    <property type="match status" value="2"/>
</dbReference>
<dbReference type="GeneID" id="19239266"/>
<dbReference type="InterPro" id="IPR023167">
    <property type="entry name" value="Yap1_redox_dom_sf"/>
</dbReference>
<dbReference type="SUPFAM" id="SSF111430">
    <property type="entry name" value="YAP1 redox domain"/>
    <property type="match status" value="1"/>
</dbReference>
<evidence type="ECO:0000256" key="5">
    <source>
        <dbReference type="SAM" id="MobiDB-lite"/>
    </source>
</evidence>
<name>U1HQS6_ENDPU</name>
<comment type="similarity">
    <text evidence="4">Belongs to the bZIP family. YAP subfamily.</text>
</comment>
<dbReference type="Proteomes" id="UP000019373">
    <property type="component" value="Unassembled WGS sequence"/>
</dbReference>
<dbReference type="PROSITE" id="PS00036">
    <property type="entry name" value="BZIP_BASIC"/>
    <property type="match status" value="1"/>
</dbReference>
<gene>
    <name evidence="7" type="ORF">EPUS_04235</name>
</gene>
<dbReference type="GO" id="GO:0000976">
    <property type="term" value="F:transcription cis-regulatory region binding"/>
    <property type="evidence" value="ECO:0007669"/>
    <property type="project" value="InterPro"/>
</dbReference>
<evidence type="ECO:0000256" key="3">
    <source>
        <dbReference type="ARBA" id="ARBA00023242"/>
    </source>
</evidence>
<proteinExistence type="inferred from homology"/>
<dbReference type="InterPro" id="IPR013910">
    <property type="entry name" value="TF_PAP1"/>
</dbReference>
<feature type="compositionally biased region" description="Basic and acidic residues" evidence="5">
    <location>
        <begin position="121"/>
        <end position="132"/>
    </location>
</feature>
<evidence type="ECO:0000256" key="2">
    <source>
        <dbReference type="ARBA" id="ARBA00004496"/>
    </source>
</evidence>
<keyword evidence="3" id="KW-0539">Nucleus</keyword>
<comment type="subcellular location">
    <subcellularLocation>
        <location evidence="2">Cytoplasm</location>
    </subcellularLocation>
    <subcellularLocation>
        <location evidence="1">Nucleus</location>
    </subcellularLocation>
</comment>
<dbReference type="SUPFAM" id="SSF57959">
    <property type="entry name" value="Leucine zipper domain"/>
    <property type="match status" value="1"/>
</dbReference>
<evidence type="ECO:0000256" key="4">
    <source>
        <dbReference type="ARBA" id="ARBA00038132"/>
    </source>
</evidence>
<dbReference type="Pfam" id="PF00170">
    <property type="entry name" value="bZIP_1"/>
    <property type="match status" value="1"/>
</dbReference>
<feature type="compositionally biased region" description="Low complexity" evidence="5">
    <location>
        <begin position="412"/>
        <end position="425"/>
    </location>
</feature>
<accession>U1HQS6</accession>
<keyword evidence="8" id="KW-1185">Reference proteome</keyword>
<dbReference type="RefSeq" id="XP_007801522.1">
    <property type="nucleotide sequence ID" value="XM_007803331.1"/>
</dbReference>
<dbReference type="GO" id="GO:0090575">
    <property type="term" value="C:RNA polymerase II transcription regulator complex"/>
    <property type="evidence" value="ECO:0007669"/>
    <property type="project" value="TreeGrafter"/>
</dbReference>
<dbReference type="CDD" id="cd14688">
    <property type="entry name" value="bZIP_YAP"/>
    <property type="match status" value="1"/>
</dbReference>
<dbReference type="PANTHER" id="PTHR40621">
    <property type="entry name" value="TRANSCRIPTION FACTOR KAPC-RELATED"/>
    <property type="match status" value="1"/>
</dbReference>
<feature type="domain" description="BZIP" evidence="6">
    <location>
        <begin position="161"/>
        <end position="224"/>
    </location>
</feature>
<feature type="compositionally biased region" description="Low complexity" evidence="5">
    <location>
        <begin position="237"/>
        <end position="251"/>
    </location>
</feature>
<feature type="compositionally biased region" description="Polar residues" evidence="5">
    <location>
        <begin position="54"/>
        <end position="76"/>
    </location>
</feature>
<dbReference type="InterPro" id="IPR046347">
    <property type="entry name" value="bZIP_sf"/>
</dbReference>
<dbReference type="PROSITE" id="PS50217">
    <property type="entry name" value="BZIP"/>
    <property type="match status" value="1"/>
</dbReference>
<evidence type="ECO:0000313" key="7">
    <source>
        <dbReference type="EMBL" id="ERF72800.1"/>
    </source>
</evidence>
<evidence type="ECO:0000313" key="8">
    <source>
        <dbReference type="Proteomes" id="UP000019373"/>
    </source>
</evidence>
<dbReference type="AlphaFoldDB" id="U1HQS6"/>
<dbReference type="GO" id="GO:0001228">
    <property type="term" value="F:DNA-binding transcription activator activity, RNA polymerase II-specific"/>
    <property type="evidence" value="ECO:0007669"/>
    <property type="project" value="TreeGrafter"/>
</dbReference>
<organism evidence="7 8">
    <name type="scientific">Endocarpon pusillum (strain Z07020 / HMAS-L-300199)</name>
    <name type="common">Lichen-forming fungus</name>
    <dbReference type="NCBI Taxonomy" id="1263415"/>
    <lineage>
        <taxon>Eukaryota</taxon>
        <taxon>Fungi</taxon>
        <taxon>Dikarya</taxon>
        <taxon>Ascomycota</taxon>
        <taxon>Pezizomycotina</taxon>
        <taxon>Eurotiomycetes</taxon>
        <taxon>Chaetothyriomycetidae</taxon>
        <taxon>Verrucariales</taxon>
        <taxon>Verrucariaceae</taxon>
        <taxon>Endocarpon</taxon>
    </lineage>
</organism>
<feature type="compositionally biased region" description="Polar residues" evidence="5">
    <location>
        <begin position="330"/>
        <end position="346"/>
    </location>
</feature>
<feature type="region of interest" description="Disordered" evidence="5">
    <location>
        <begin position="234"/>
        <end position="346"/>
    </location>
</feature>
<dbReference type="InterPro" id="IPR004827">
    <property type="entry name" value="bZIP"/>
</dbReference>